<organism evidence="2 3">
    <name type="scientific">Gracilinema caldarium (strain ATCC 51460 / DSM 7334 / H1)</name>
    <name type="common">Treponema caldarium</name>
    <dbReference type="NCBI Taxonomy" id="744872"/>
    <lineage>
        <taxon>Bacteria</taxon>
        <taxon>Pseudomonadati</taxon>
        <taxon>Spirochaetota</taxon>
        <taxon>Spirochaetia</taxon>
        <taxon>Spirochaetales</taxon>
        <taxon>Breznakiellaceae</taxon>
        <taxon>Gracilinema</taxon>
    </lineage>
</organism>
<dbReference type="KEGG" id="scd:Spica_0264"/>
<dbReference type="Gene3D" id="3.90.70.10">
    <property type="entry name" value="Cysteine proteinases"/>
    <property type="match status" value="1"/>
</dbReference>
<dbReference type="GO" id="GO:0006508">
    <property type="term" value="P:proteolysis"/>
    <property type="evidence" value="ECO:0007669"/>
    <property type="project" value="InterPro"/>
</dbReference>
<dbReference type="STRING" id="744872.Spica_0264"/>
<proteinExistence type="predicted"/>
<dbReference type="InterPro" id="IPR005074">
    <property type="entry name" value="Peptidase_C39"/>
</dbReference>
<keyword evidence="3" id="KW-1185">Reference proteome</keyword>
<name>F8EYJ9_GRAC1</name>
<protein>
    <submittedName>
        <fullName evidence="2">Peptidase C39 bacteriocin processing</fullName>
    </submittedName>
</protein>
<evidence type="ECO:0000313" key="3">
    <source>
        <dbReference type="Proteomes" id="UP000000503"/>
    </source>
</evidence>
<dbReference type="PROSITE" id="PS50990">
    <property type="entry name" value="PEPTIDASE_C39"/>
    <property type="match status" value="1"/>
</dbReference>
<reference evidence="3" key="1">
    <citation type="journal article" date="2013" name="Stand. Genomic Sci.">
        <title>Genome sequence of the thermophilic fresh-water bacterium Spirochaeta caldaria type strain (H1(T)), reclassification of Spirochaeta caldaria, Spirochaeta stenostrepta, and Spirochaeta zuelzerae in the genus Treponema as Treponema caldaria comb. nov., Treponema stenostrepta comb. nov., and Treponema zuelzerae comb. nov., and emendation of the genus Treponema.</title>
        <authorList>
            <person name="Abt B."/>
            <person name="Goker M."/>
            <person name="Scheuner C."/>
            <person name="Han C."/>
            <person name="Lu M."/>
            <person name="Misra M."/>
            <person name="Lapidus A."/>
            <person name="Nolan M."/>
            <person name="Lucas S."/>
            <person name="Hammon N."/>
            <person name="Deshpande S."/>
            <person name="Cheng J.F."/>
            <person name="Tapia R."/>
            <person name="Goodwin L.A."/>
            <person name="Pitluck S."/>
            <person name="Liolios K."/>
            <person name="Pagani I."/>
            <person name="Ivanova N."/>
            <person name="Mavromatis K."/>
            <person name="Mikhailova N."/>
            <person name="Huntemann M."/>
            <person name="Pati A."/>
            <person name="Chen A."/>
            <person name="Palaniappan K."/>
            <person name="Land M."/>
            <person name="Hauser L."/>
            <person name="Jeffries C.D."/>
            <person name="Rohde M."/>
            <person name="Spring S."/>
            <person name="Gronow S."/>
            <person name="Detter J.C."/>
            <person name="Bristow J."/>
            <person name="Eisen J.A."/>
            <person name="Markowitz V."/>
            <person name="Hugenholtz P."/>
            <person name="Kyrpides N.C."/>
            <person name="Woyke T."/>
            <person name="Klenk H.P."/>
        </authorList>
    </citation>
    <scope>NUCLEOTIDE SEQUENCE</scope>
    <source>
        <strain evidence="3">ATCC 51460 / DSM 7334 / H1</strain>
    </source>
</reference>
<dbReference type="Pfam" id="PF03412">
    <property type="entry name" value="Peptidase_C39"/>
    <property type="match status" value="1"/>
</dbReference>
<feature type="domain" description="Peptidase C39" evidence="1">
    <location>
        <begin position="28"/>
        <end position="162"/>
    </location>
</feature>
<dbReference type="GO" id="GO:0008233">
    <property type="term" value="F:peptidase activity"/>
    <property type="evidence" value="ECO:0007669"/>
    <property type="project" value="InterPro"/>
</dbReference>
<gene>
    <name evidence="2" type="ordered locus">Spica_0264</name>
</gene>
<dbReference type="Proteomes" id="UP000000503">
    <property type="component" value="Chromosome"/>
</dbReference>
<dbReference type="HOGENOM" id="CLU_1371677_0_0_12"/>
<dbReference type="RefSeq" id="WP_013967744.1">
    <property type="nucleotide sequence ID" value="NC_015732.1"/>
</dbReference>
<evidence type="ECO:0000259" key="1">
    <source>
        <dbReference type="PROSITE" id="PS50990"/>
    </source>
</evidence>
<dbReference type="GO" id="GO:0016020">
    <property type="term" value="C:membrane"/>
    <property type="evidence" value="ECO:0007669"/>
    <property type="project" value="InterPro"/>
</dbReference>
<accession>F8EYJ9</accession>
<dbReference type="EMBL" id="CP002868">
    <property type="protein sequence ID" value="AEJ18431.1"/>
    <property type="molecule type" value="Genomic_DNA"/>
</dbReference>
<dbReference type="AlphaFoldDB" id="F8EYJ9"/>
<evidence type="ECO:0000313" key="2">
    <source>
        <dbReference type="EMBL" id="AEJ18431.1"/>
    </source>
</evidence>
<dbReference type="eggNOG" id="COG3271">
    <property type="taxonomic scope" value="Bacteria"/>
</dbReference>
<dbReference type="GO" id="GO:0005524">
    <property type="term" value="F:ATP binding"/>
    <property type="evidence" value="ECO:0007669"/>
    <property type="project" value="InterPro"/>
</dbReference>
<sequence length="199" mass="22380">MAGILSLLLLLQNVQSSETLRFSHVAEQGYDTSCGLSVLSDLVSRYWNCPVSEETFLNEWLSLGQQRATDHEQYAISFKDMQDLLALHGFATKGFRFTYEQLIKAAATYAPIVIHFADQDGHFVLCLSANDEFLVIADPAEGVYWLSRQDFQRRWQGYALLVQSSIHTKQVLALTTAVQESTAHRSALQNFSNLNSGVR</sequence>